<dbReference type="Proteomes" id="UP000293846">
    <property type="component" value="Unassembled WGS sequence"/>
</dbReference>
<dbReference type="GO" id="GO:0005829">
    <property type="term" value="C:cytosol"/>
    <property type="evidence" value="ECO:0007669"/>
    <property type="project" value="TreeGrafter"/>
</dbReference>
<protein>
    <submittedName>
        <fullName evidence="7">Crp/Fnr family transcriptional regulator</fullName>
    </submittedName>
</protein>
<evidence type="ECO:0000256" key="2">
    <source>
        <dbReference type="ARBA" id="ARBA00023125"/>
    </source>
</evidence>
<evidence type="ECO:0000256" key="3">
    <source>
        <dbReference type="ARBA" id="ARBA00023159"/>
    </source>
</evidence>
<dbReference type="InterPro" id="IPR018490">
    <property type="entry name" value="cNMP-bd_dom_sf"/>
</dbReference>
<comment type="caution">
    <text evidence="7">The sequence shown here is derived from an EMBL/GenBank/DDBJ whole genome shotgun (WGS) entry which is preliminary data.</text>
</comment>
<dbReference type="CDD" id="cd00038">
    <property type="entry name" value="CAP_ED"/>
    <property type="match status" value="1"/>
</dbReference>
<evidence type="ECO:0000313" key="7">
    <source>
        <dbReference type="EMBL" id="TCJ04177.1"/>
    </source>
</evidence>
<keyword evidence="2" id="KW-0238">DNA-binding</keyword>
<dbReference type="RefSeq" id="WP_057765020.1">
    <property type="nucleotide sequence ID" value="NZ_CP183326.1"/>
</dbReference>
<dbReference type="GO" id="GO:0003700">
    <property type="term" value="F:DNA-binding transcription factor activity"/>
    <property type="evidence" value="ECO:0007669"/>
    <property type="project" value="TreeGrafter"/>
</dbReference>
<dbReference type="SUPFAM" id="SSF51206">
    <property type="entry name" value="cAMP-binding domain-like"/>
    <property type="match status" value="1"/>
</dbReference>
<gene>
    <name evidence="7" type="ORF">E0Y62_10485</name>
</gene>
<sequence>MKNFSLSLYSFLIQHFIENETVQLIKSGSILFQEKDKVNNVYLLLSGKVSIGRMNIHGKEFILKLLNGEEIIIEYQLFRHAPKYHFFAKALTDCEMIIVKREKFEEFILQDPERLSNLTSWLSTRYLKAQMICQDLIIHGKKGGLYSILIRLCNSYGVKTEEGILIDFPLTHQELANLTFGTREVIQRMLKELRDKDIISYERQKFTIKNLNYLKKEVDCLNCPFEICGIN</sequence>
<evidence type="ECO:0000256" key="1">
    <source>
        <dbReference type="ARBA" id="ARBA00023015"/>
    </source>
</evidence>
<dbReference type="PROSITE" id="PS51063">
    <property type="entry name" value="HTH_CRP_2"/>
    <property type="match status" value="1"/>
</dbReference>
<keyword evidence="8" id="KW-1185">Reference proteome</keyword>
<keyword evidence="1" id="KW-0805">Transcription regulation</keyword>
<dbReference type="InterPro" id="IPR012318">
    <property type="entry name" value="HTH_CRP"/>
</dbReference>
<dbReference type="SMART" id="SM00419">
    <property type="entry name" value="HTH_CRP"/>
    <property type="match status" value="1"/>
</dbReference>
<dbReference type="InterPro" id="IPR014710">
    <property type="entry name" value="RmlC-like_jellyroll"/>
</dbReference>
<dbReference type="Gene3D" id="1.10.10.10">
    <property type="entry name" value="Winged helix-like DNA-binding domain superfamily/Winged helix DNA-binding domain"/>
    <property type="match status" value="1"/>
</dbReference>
<dbReference type="InterPro" id="IPR050397">
    <property type="entry name" value="Env_Response_Regulators"/>
</dbReference>
<feature type="domain" description="HTH crp-type" evidence="6">
    <location>
        <begin position="139"/>
        <end position="212"/>
    </location>
</feature>
<dbReference type="InterPro" id="IPR036388">
    <property type="entry name" value="WH-like_DNA-bd_sf"/>
</dbReference>
<proteinExistence type="predicted"/>
<keyword evidence="3" id="KW-0010">Activator</keyword>
<reference evidence="7 8" key="1">
    <citation type="submission" date="2019-03" db="EMBL/GenBank/DDBJ databases">
        <authorList>
            <person name="Jensen L."/>
            <person name="Storgaard J."/>
            <person name="Sulaj E."/>
            <person name="Schramm A."/>
            <person name="Marshall I.P.G."/>
        </authorList>
    </citation>
    <scope>NUCLEOTIDE SEQUENCE [LARGE SCALE GENOMIC DNA]</scope>
    <source>
        <strain evidence="7 8">2017H2G3</strain>
    </source>
</reference>
<name>A0A4R1B136_9BACI</name>
<evidence type="ECO:0000259" key="6">
    <source>
        <dbReference type="PROSITE" id="PS51063"/>
    </source>
</evidence>
<dbReference type="Pfam" id="PF13545">
    <property type="entry name" value="HTH_Crp_2"/>
    <property type="match status" value="1"/>
</dbReference>
<feature type="domain" description="Cyclic nucleotide-binding" evidence="5">
    <location>
        <begin position="1"/>
        <end position="125"/>
    </location>
</feature>
<accession>A0A4R1B136</accession>
<dbReference type="PANTHER" id="PTHR24567:SF74">
    <property type="entry name" value="HTH-TYPE TRANSCRIPTIONAL REGULATOR ARCR"/>
    <property type="match status" value="1"/>
</dbReference>
<organism evidence="7 8">
    <name type="scientific">Cytobacillus praedii</name>
    <dbReference type="NCBI Taxonomy" id="1742358"/>
    <lineage>
        <taxon>Bacteria</taxon>
        <taxon>Bacillati</taxon>
        <taxon>Bacillota</taxon>
        <taxon>Bacilli</taxon>
        <taxon>Bacillales</taxon>
        <taxon>Bacillaceae</taxon>
        <taxon>Cytobacillus</taxon>
    </lineage>
</organism>
<dbReference type="GO" id="GO:0003677">
    <property type="term" value="F:DNA binding"/>
    <property type="evidence" value="ECO:0007669"/>
    <property type="project" value="UniProtKB-KW"/>
</dbReference>
<dbReference type="STRING" id="1742358.GCA_001439605_02303"/>
<evidence type="ECO:0000256" key="4">
    <source>
        <dbReference type="ARBA" id="ARBA00023163"/>
    </source>
</evidence>
<dbReference type="SUPFAM" id="SSF46785">
    <property type="entry name" value="Winged helix' DNA-binding domain"/>
    <property type="match status" value="1"/>
</dbReference>
<dbReference type="PANTHER" id="PTHR24567">
    <property type="entry name" value="CRP FAMILY TRANSCRIPTIONAL REGULATORY PROTEIN"/>
    <property type="match status" value="1"/>
</dbReference>
<dbReference type="Pfam" id="PF00027">
    <property type="entry name" value="cNMP_binding"/>
    <property type="match status" value="1"/>
</dbReference>
<evidence type="ECO:0000313" key="8">
    <source>
        <dbReference type="Proteomes" id="UP000293846"/>
    </source>
</evidence>
<dbReference type="EMBL" id="SJTH01000010">
    <property type="protein sequence ID" value="TCJ04177.1"/>
    <property type="molecule type" value="Genomic_DNA"/>
</dbReference>
<dbReference type="Gene3D" id="2.60.120.10">
    <property type="entry name" value="Jelly Rolls"/>
    <property type="match status" value="1"/>
</dbReference>
<evidence type="ECO:0000259" key="5">
    <source>
        <dbReference type="PROSITE" id="PS50042"/>
    </source>
</evidence>
<dbReference type="InterPro" id="IPR000595">
    <property type="entry name" value="cNMP-bd_dom"/>
</dbReference>
<dbReference type="AlphaFoldDB" id="A0A4R1B136"/>
<keyword evidence="4" id="KW-0804">Transcription</keyword>
<dbReference type="InterPro" id="IPR036390">
    <property type="entry name" value="WH_DNA-bd_sf"/>
</dbReference>
<dbReference type="OrthoDB" id="9810708at2"/>
<dbReference type="PROSITE" id="PS50042">
    <property type="entry name" value="CNMP_BINDING_3"/>
    <property type="match status" value="1"/>
</dbReference>